<dbReference type="Proteomes" id="UP000502998">
    <property type="component" value="Chromosome"/>
</dbReference>
<keyword evidence="5" id="KW-1185">Reference proteome</keyword>
<accession>A0A679IQ04</accession>
<dbReference type="InterPro" id="IPR050661">
    <property type="entry name" value="BglG_antiterminators"/>
</dbReference>
<proteinExistence type="predicted"/>
<dbReference type="Pfam" id="PF05043">
    <property type="entry name" value="Mga"/>
    <property type="match status" value="1"/>
</dbReference>
<keyword evidence="2" id="KW-0804">Transcription</keyword>
<evidence type="ECO:0000313" key="5">
    <source>
        <dbReference type="Proteomes" id="UP000502998"/>
    </source>
</evidence>
<dbReference type="AlphaFoldDB" id="A0A679IQ04"/>
<reference evidence="4 5" key="1">
    <citation type="submission" date="2020-02" db="EMBL/GenBank/DDBJ databases">
        <title>Characterization of vanA genotype vancomycin-resistant Enterococcus saigonensis VE80.</title>
        <authorList>
            <person name="Harada T."/>
            <person name="Motooka D."/>
            <person name="Nakamura S."/>
            <person name="Yamamoto Y."/>
            <person name="Kawahara R."/>
            <person name="Kawatsu K."/>
        </authorList>
    </citation>
    <scope>NUCLEOTIDE SEQUENCE [LARGE SCALE GENOMIC DNA]</scope>
    <source>
        <strain evidence="4 5">VE80</strain>
    </source>
</reference>
<dbReference type="EMBL" id="AP022822">
    <property type="protein sequence ID" value="BCA85984.1"/>
    <property type="molecule type" value="Genomic_DNA"/>
</dbReference>
<evidence type="ECO:0000256" key="1">
    <source>
        <dbReference type="ARBA" id="ARBA00023015"/>
    </source>
</evidence>
<evidence type="ECO:0000256" key="2">
    <source>
        <dbReference type="ARBA" id="ARBA00023163"/>
    </source>
</evidence>
<sequence length="496" mass="59404">MNLRAFLARQEMRQLSVIEALYQHPNGISLEELLKLCPFSIKTIRNTITEIQSYFKDFEIDYHQNHYYWRASADFGLDRFYDYLMQETSEMRFLEHLLFEDCFTFSDCANALYLSNASFHRLRRNFAKILATFDVTITNRPVRIEGNEIFIRILYILYFSEKRYAAAYLFPDRQSDNALSNLVSVILKEHHLTQNYRQHEQLYFAGAVSLWRQRHNRLLPKNYKSDFIQPTNLNLKNAKNTLEKALLNMNWHFDFDETFWLLSYDYLLLSEAHFRQAKQTNPRIFELSELTSNYLDDLLNLTKTVLSIEKKEKLVWQFCNENYIYLENCDFITILSNSRRDFVLNYEKKFPQVVAGLKQFISNYGRKNKIQITPDHTYHQLFLIITLLPEVLKYWQFKTRTLILSDVSLTHPHYLHKKLCQHFVSQTQFELVENINTQLHEIHEQFEVYDLIVSTFSPQEMFSHLPIVTIKPIPDFHDFLKIETALQQITTMRQTM</sequence>
<dbReference type="PANTHER" id="PTHR30185:SF18">
    <property type="entry name" value="TRANSCRIPTIONAL REGULATOR MTLR"/>
    <property type="match status" value="1"/>
</dbReference>
<dbReference type="PANTHER" id="PTHR30185">
    <property type="entry name" value="CRYPTIC BETA-GLUCOSIDE BGL OPERON ANTITERMINATOR"/>
    <property type="match status" value="1"/>
</dbReference>
<name>A0A679IQ04_9ENTE</name>
<feature type="domain" description="Mga helix-turn-helix" evidence="3">
    <location>
        <begin position="77"/>
        <end position="159"/>
    </location>
</feature>
<organism evidence="4 5">
    <name type="scientific">Enterococcus saigonensis</name>
    <dbReference type="NCBI Taxonomy" id="1805431"/>
    <lineage>
        <taxon>Bacteria</taxon>
        <taxon>Bacillati</taxon>
        <taxon>Bacillota</taxon>
        <taxon>Bacilli</taxon>
        <taxon>Lactobacillales</taxon>
        <taxon>Enterococcaceae</taxon>
        <taxon>Enterococcus</taxon>
    </lineage>
</organism>
<evidence type="ECO:0000313" key="4">
    <source>
        <dbReference type="EMBL" id="BCA85984.1"/>
    </source>
</evidence>
<keyword evidence="1" id="KW-0805">Transcription regulation</keyword>
<gene>
    <name evidence="4" type="ORF">EsVE80_15070</name>
</gene>
<dbReference type="RefSeq" id="WP_173103193.1">
    <property type="nucleotide sequence ID" value="NZ_AP022822.1"/>
</dbReference>
<protein>
    <recommendedName>
        <fullName evidence="3">Mga helix-turn-helix domain-containing protein</fullName>
    </recommendedName>
</protein>
<dbReference type="InterPro" id="IPR007737">
    <property type="entry name" value="Mga_HTH"/>
</dbReference>
<dbReference type="KEGG" id="esg:EsVE80_15070"/>
<evidence type="ECO:0000259" key="3">
    <source>
        <dbReference type="Pfam" id="PF05043"/>
    </source>
</evidence>